<evidence type="ECO:0000259" key="1">
    <source>
        <dbReference type="Pfam" id="PF19502"/>
    </source>
</evidence>
<sequence>MPPLDIDKTLNILREFARKRRKKVELILVGGLALGYYGLKGRHTLDIDAEVAKVAEPLINFLKLKRLPADIGENFGRWSTIDMPTGYRRRAKVVLKDKYLVIKVLHPVDFIIAKLRRASEEDFQDASFVARKNNISTSQIRKSAESAVKRSPKDTSLFIFKKTVEIFLKQMRGK</sequence>
<evidence type="ECO:0000313" key="2">
    <source>
        <dbReference type="EMBL" id="OGB90875.1"/>
    </source>
</evidence>
<feature type="domain" description="DUF6036" evidence="1">
    <location>
        <begin position="13"/>
        <end position="144"/>
    </location>
</feature>
<proteinExistence type="predicted"/>
<dbReference type="AlphaFoldDB" id="A0A1F4Q4I8"/>
<dbReference type="EMBL" id="METM01000003">
    <property type="protein sequence ID" value="OGB90875.1"/>
    <property type="molecule type" value="Genomic_DNA"/>
</dbReference>
<accession>A0A1F4Q4I8</accession>
<protein>
    <recommendedName>
        <fullName evidence="1">DUF6036 domain-containing protein</fullName>
    </recommendedName>
</protein>
<dbReference type="InterPro" id="IPR045792">
    <property type="entry name" value="DUF6036"/>
</dbReference>
<name>A0A1F4Q4I8_UNCSA</name>
<dbReference type="Pfam" id="PF19502">
    <property type="entry name" value="DUF6036"/>
    <property type="match status" value="1"/>
</dbReference>
<organism evidence="2 3">
    <name type="scientific">candidate division WOR-1 bacterium RIFCSPHIGHO2_01_FULL_53_15</name>
    <dbReference type="NCBI Taxonomy" id="1802564"/>
    <lineage>
        <taxon>Bacteria</taxon>
        <taxon>Bacillati</taxon>
        <taxon>Saganbacteria</taxon>
    </lineage>
</organism>
<evidence type="ECO:0000313" key="3">
    <source>
        <dbReference type="Proteomes" id="UP000178724"/>
    </source>
</evidence>
<dbReference type="Proteomes" id="UP000178724">
    <property type="component" value="Unassembled WGS sequence"/>
</dbReference>
<comment type="caution">
    <text evidence="2">The sequence shown here is derived from an EMBL/GenBank/DDBJ whole genome shotgun (WGS) entry which is preliminary data.</text>
</comment>
<reference evidence="2 3" key="1">
    <citation type="journal article" date="2016" name="Nat. Commun.">
        <title>Thousands of microbial genomes shed light on interconnected biogeochemical processes in an aquifer system.</title>
        <authorList>
            <person name="Anantharaman K."/>
            <person name="Brown C.T."/>
            <person name="Hug L.A."/>
            <person name="Sharon I."/>
            <person name="Castelle C.J."/>
            <person name="Probst A.J."/>
            <person name="Thomas B.C."/>
            <person name="Singh A."/>
            <person name="Wilkins M.J."/>
            <person name="Karaoz U."/>
            <person name="Brodie E.L."/>
            <person name="Williams K.H."/>
            <person name="Hubbard S.S."/>
            <person name="Banfield J.F."/>
        </authorList>
    </citation>
    <scope>NUCLEOTIDE SEQUENCE [LARGE SCALE GENOMIC DNA]</scope>
</reference>
<gene>
    <name evidence="2" type="ORF">A2625_07540</name>
</gene>